<dbReference type="Gene3D" id="2.60.40.4070">
    <property type="match status" value="1"/>
</dbReference>
<dbReference type="InterPro" id="IPR045474">
    <property type="entry name" value="GEVED"/>
</dbReference>
<dbReference type="EMBL" id="JABFRW010000019">
    <property type="protein sequence ID" value="NOT32843.1"/>
    <property type="molecule type" value="Genomic_DNA"/>
</dbReference>
<dbReference type="AlphaFoldDB" id="A0A849SH09"/>
<accession>A0A849SH09</accession>
<dbReference type="NCBIfam" id="TIGR04183">
    <property type="entry name" value="Por_Secre_tail"/>
    <property type="match status" value="1"/>
</dbReference>
<dbReference type="InterPro" id="IPR025965">
    <property type="entry name" value="FlgD/Vpr_Ig-like"/>
</dbReference>
<evidence type="ECO:0000256" key="1">
    <source>
        <dbReference type="SAM" id="SignalP"/>
    </source>
</evidence>
<feature type="domain" description="GEVED" evidence="3">
    <location>
        <begin position="987"/>
        <end position="1085"/>
    </location>
</feature>
<sequence>MPRSRLLRLFLISLCTFAVVATPKRGAANDVDGAGDCVRSGLDFGDAPEGFDAYPGTLGRFPTCLSSVITPGGQELLGCGPFSTVPGASSGYVRHALSPSGIWLGCTSGIDRGIDIEIDAKTSLGSPNSFCAPLSVDCQQLAFGSAFGQDECYGDNDAGLVGPVSFVACGTSQVTYRLNNCGGPRPMFLNVLIDFNHDGDWNDAELCQPSGTCAPEWALKNRPFVAGPGCAQRVSPTFIVGTSVGAAWMRITISDQAVPDDYPWAGTANMAGGELAAGETEDYPVHIVTSSNCPPYIDYGDAPEGQPAYSNGIVGHFPTCLFPTGAGTLDVSAGCPANSTVPGTTGFVRHVSTANNPDQFWLGCPVPGGNPADGVDAENNGKVNNLGGGTPSDCDPAVITDCTATLPTINFGQDECYGDDDAGVAQAFTFDACQLGAVNFEAYSCAQHDQIVYVNVLVDWNQDGDWNDNLQCSTGPCAAEWAIKNAQQLLAPGCNNVGMTPIRVGPLAGEGWLRITLTRQPVPDDFPWNGSVGVPGQTFDGGETEDYPFVVDTQIGDPGPYNDRGDAPEGFLRYPTGIGSEGNYPTCTLAAPPSTQTMAGGCLPLSTPPGPAGYVNHFHPGPPAIAAWLGCGNPGVDSEPDGKTNVSSLSGQISSCDQTTLVDCIDNTIPVGYGADECPGDGDAGISSPFTFPRCKPTSFTYQASNASAGAIEMYLNVLVDWTDDGDWNDVDNCAYQGGCAPEWAVKNHPITLAPGCNTLATPSFRAGRGLPTPGSGGRPTWMRVTITFQPVTDDFPWAGSELLPGNSFQGGETEDYVFYQDAEETPCLDYYQDFGDAPENLTAYPNGVIGKFPTCDISGLASTQTFPAGCPPSSTSPFASGYVIHLNQLSFPPFWLGCSAPPAFAVDTELRAKVNLTGASLPSACPSATGTSTDCQALLPPLTFGQDECYGDLDAGLSITHVFPGCGTSTFNYKAELCADQQFNAYLNVLVDWNHDGDWNDVERCSPSQPCAPEWAVKNHIVVLSPGCGLYTTPSIQSGGPDGPAWMRVTLSPTPASDDFPWAGTQFSALGFFDGGETEDYLVTTQGSPVDVQTIAIHELQFSPALPNPAAGLTTTRFALPRAGAVRLSVFDAAGRLVRTLVNETRSAGEHVVTWDYRDGGGARLAAGVYLMHLQFEGSVMTQRVVHLP</sequence>
<comment type="caution">
    <text evidence="4">The sequence shown here is derived from an EMBL/GenBank/DDBJ whole genome shotgun (WGS) entry which is preliminary data.</text>
</comment>
<feature type="signal peptide" evidence="1">
    <location>
        <begin position="1"/>
        <end position="21"/>
    </location>
</feature>
<gene>
    <name evidence="4" type="ORF">HOP12_01600</name>
</gene>
<dbReference type="Pfam" id="PF13860">
    <property type="entry name" value="FlgD_ig"/>
    <property type="match status" value="1"/>
</dbReference>
<protein>
    <submittedName>
        <fullName evidence="4">T9SS type A sorting domain-containing protein</fullName>
    </submittedName>
</protein>
<feature type="chain" id="PRO_5032741281" evidence="1">
    <location>
        <begin position="22"/>
        <end position="1190"/>
    </location>
</feature>
<proteinExistence type="predicted"/>
<keyword evidence="1" id="KW-0732">Signal</keyword>
<evidence type="ECO:0000259" key="2">
    <source>
        <dbReference type="Pfam" id="PF13860"/>
    </source>
</evidence>
<dbReference type="InterPro" id="IPR026444">
    <property type="entry name" value="Secre_tail"/>
</dbReference>
<organism evidence="4 5">
    <name type="scientific">Eiseniibacteriota bacterium</name>
    <dbReference type="NCBI Taxonomy" id="2212470"/>
    <lineage>
        <taxon>Bacteria</taxon>
        <taxon>Candidatus Eiseniibacteriota</taxon>
    </lineage>
</organism>
<name>A0A849SH09_UNCEI</name>
<feature type="domain" description="FlgD/Vpr Ig-like" evidence="2">
    <location>
        <begin position="1124"/>
        <end position="1173"/>
    </location>
</feature>
<evidence type="ECO:0000313" key="5">
    <source>
        <dbReference type="Proteomes" id="UP000580839"/>
    </source>
</evidence>
<evidence type="ECO:0000313" key="4">
    <source>
        <dbReference type="EMBL" id="NOT32843.1"/>
    </source>
</evidence>
<reference evidence="4 5" key="1">
    <citation type="submission" date="2020-04" db="EMBL/GenBank/DDBJ databases">
        <title>Metagenomic profiling of ammonia- and methane-oxidizing microorganisms in a Dutch drinking water treatment plant.</title>
        <authorList>
            <person name="Poghosyan L."/>
            <person name="Leucker S."/>
        </authorList>
    </citation>
    <scope>NUCLEOTIDE SEQUENCE [LARGE SCALE GENOMIC DNA]</scope>
    <source>
        <strain evidence="4">S-RSF-IL-03</strain>
    </source>
</reference>
<dbReference type="Pfam" id="PF20009">
    <property type="entry name" value="GEVED"/>
    <property type="match status" value="1"/>
</dbReference>
<dbReference type="Proteomes" id="UP000580839">
    <property type="component" value="Unassembled WGS sequence"/>
</dbReference>
<evidence type="ECO:0000259" key="3">
    <source>
        <dbReference type="Pfam" id="PF20009"/>
    </source>
</evidence>